<dbReference type="GO" id="GO:0003677">
    <property type="term" value="F:DNA binding"/>
    <property type="evidence" value="ECO:0007669"/>
    <property type="project" value="UniProtKB-KW"/>
</dbReference>
<evidence type="ECO:0000256" key="3">
    <source>
        <dbReference type="ARBA" id="ARBA00023163"/>
    </source>
</evidence>
<dbReference type="CDD" id="cd00038">
    <property type="entry name" value="CAP_ED"/>
    <property type="match status" value="1"/>
</dbReference>
<evidence type="ECO:0000259" key="5">
    <source>
        <dbReference type="PROSITE" id="PS51063"/>
    </source>
</evidence>
<dbReference type="Pfam" id="PF13545">
    <property type="entry name" value="HTH_Crp_2"/>
    <property type="match status" value="1"/>
</dbReference>
<keyword evidence="3" id="KW-0804">Transcription</keyword>
<dbReference type="SMART" id="SM00100">
    <property type="entry name" value="cNMP"/>
    <property type="match status" value="1"/>
</dbReference>
<dbReference type="InterPro" id="IPR018490">
    <property type="entry name" value="cNMP-bd_dom_sf"/>
</dbReference>
<dbReference type="InterPro" id="IPR036390">
    <property type="entry name" value="WH_DNA-bd_sf"/>
</dbReference>
<evidence type="ECO:0000313" key="7">
    <source>
        <dbReference type="Proteomes" id="UP000549590"/>
    </source>
</evidence>
<dbReference type="EMBL" id="JABBYB010000009">
    <property type="protein sequence ID" value="NMP04037.1"/>
    <property type="molecule type" value="Genomic_DNA"/>
</dbReference>
<sequence length="224" mass="25609">MTPQQQNVIEQGHWFKNRSAYLKSFLLTQGKTLSLKAQQSLFLRGDKHDGIYAVLSGVVRISGVSNEGKEAVLSFIDSSLWFGEVTLFDGGLRTHDVYAQTDVVLFYVPQRELEQLLNEQPQYWQEFGLLLAQKLRLMFTSMEDHALLSAEQKVCNRLLMLSEYTEHLTPLVLSQQQLADMTYLTRQTINQILQQLVSLQAISLGYQRITVLDKQKLQARATQA</sequence>
<evidence type="ECO:0000256" key="2">
    <source>
        <dbReference type="ARBA" id="ARBA00023125"/>
    </source>
</evidence>
<dbReference type="InterPro" id="IPR050397">
    <property type="entry name" value="Env_Response_Regulators"/>
</dbReference>
<reference evidence="6 7" key="1">
    <citation type="submission" date="2020-04" db="EMBL/GenBank/DDBJ databases">
        <title>Genome sequencing and assembly of Pseudoalteromonas arctica.</title>
        <authorList>
            <person name="Cook G.M."/>
        </authorList>
    </citation>
    <scope>NUCLEOTIDE SEQUENCE [LARGE SCALE GENOMIC DNA]</scope>
    <source>
        <strain evidence="6 7">NEC-BIFX-2020_001</strain>
    </source>
</reference>
<organism evidence="6 7">
    <name type="scientific">Pseudoalteromonas arctica</name>
    <dbReference type="NCBI Taxonomy" id="394751"/>
    <lineage>
        <taxon>Bacteria</taxon>
        <taxon>Pseudomonadati</taxon>
        <taxon>Pseudomonadota</taxon>
        <taxon>Gammaproteobacteria</taxon>
        <taxon>Alteromonadales</taxon>
        <taxon>Pseudoalteromonadaceae</taxon>
        <taxon>Pseudoalteromonas</taxon>
    </lineage>
</organism>
<dbReference type="GO" id="GO:0003700">
    <property type="term" value="F:DNA-binding transcription factor activity"/>
    <property type="evidence" value="ECO:0007669"/>
    <property type="project" value="TreeGrafter"/>
</dbReference>
<dbReference type="SMART" id="SM00419">
    <property type="entry name" value="HTH_CRP"/>
    <property type="match status" value="1"/>
</dbReference>
<dbReference type="AlphaFoldDB" id="A0AAP6Y4H2"/>
<dbReference type="InterPro" id="IPR000595">
    <property type="entry name" value="cNMP-bd_dom"/>
</dbReference>
<feature type="domain" description="Cyclic nucleotide-binding" evidence="4">
    <location>
        <begin position="14"/>
        <end position="117"/>
    </location>
</feature>
<dbReference type="Gene3D" id="2.60.120.10">
    <property type="entry name" value="Jelly Rolls"/>
    <property type="match status" value="1"/>
</dbReference>
<keyword evidence="2" id="KW-0238">DNA-binding</keyword>
<proteinExistence type="predicted"/>
<dbReference type="PANTHER" id="PTHR24567">
    <property type="entry name" value="CRP FAMILY TRANSCRIPTIONAL REGULATORY PROTEIN"/>
    <property type="match status" value="1"/>
</dbReference>
<dbReference type="PROSITE" id="PS50042">
    <property type="entry name" value="CNMP_BINDING_3"/>
    <property type="match status" value="1"/>
</dbReference>
<gene>
    <name evidence="6" type="ORF">HHE94_15130</name>
</gene>
<dbReference type="InterPro" id="IPR012318">
    <property type="entry name" value="HTH_CRP"/>
</dbReference>
<evidence type="ECO:0000256" key="1">
    <source>
        <dbReference type="ARBA" id="ARBA00023015"/>
    </source>
</evidence>
<accession>A0AAP6Y4H2</accession>
<dbReference type="SUPFAM" id="SSF51206">
    <property type="entry name" value="cAMP-binding domain-like"/>
    <property type="match status" value="1"/>
</dbReference>
<dbReference type="PANTHER" id="PTHR24567:SF74">
    <property type="entry name" value="HTH-TYPE TRANSCRIPTIONAL REGULATOR ARCR"/>
    <property type="match status" value="1"/>
</dbReference>
<evidence type="ECO:0000313" key="6">
    <source>
        <dbReference type="EMBL" id="NMP04037.1"/>
    </source>
</evidence>
<name>A0AAP6Y4H2_9GAMM</name>
<evidence type="ECO:0000259" key="4">
    <source>
        <dbReference type="PROSITE" id="PS50042"/>
    </source>
</evidence>
<dbReference type="Pfam" id="PF00027">
    <property type="entry name" value="cNMP_binding"/>
    <property type="match status" value="1"/>
</dbReference>
<dbReference type="RefSeq" id="WP_169044855.1">
    <property type="nucleotide sequence ID" value="NZ_JABBYB010000009.1"/>
</dbReference>
<feature type="domain" description="HTH crp-type" evidence="5">
    <location>
        <begin position="148"/>
        <end position="215"/>
    </location>
</feature>
<dbReference type="GO" id="GO:0005829">
    <property type="term" value="C:cytosol"/>
    <property type="evidence" value="ECO:0007669"/>
    <property type="project" value="TreeGrafter"/>
</dbReference>
<comment type="caution">
    <text evidence="6">The sequence shown here is derived from an EMBL/GenBank/DDBJ whole genome shotgun (WGS) entry which is preliminary data.</text>
</comment>
<protein>
    <submittedName>
        <fullName evidence="6">Crp/Fnr family transcriptional regulator</fullName>
    </submittedName>
</protein>
<dbReference type="SUPFAM" id="SSF46785">
    <property type="entry name" value="Winged helix' DNA-binding domain"/>
    <property type="match status" value="1"/>
</dbReference>
<keyword evidence="1" id="KW-0805">Transcription regulation</keyword>
<dbReference type="InterPro" id="IPR014710">
    <property type="entry name" value="RmlC-like_jellyroll"/>
</dbReference>
<dbReference type="PROSITE" id="PS51063">
    <property type="entry name" value="HTH_CRP_2"/>
    <property type="match status" value="1"/>
</dbReference>
<dbReference type="Proteomes" id="UP000549590">
    <property type="component" value="Unassembled WGS sequence"/>
</dbReference>